<protein>
    <submittedName>
        <fullName evidence="4">Cytoskeletal protein syp1</fullName>
    </submittedName>
</protein>
<evidence type="ECO:0000313" key="5">
    <source>
        <dbReference type="Proteomes" id="UP000186594"/>
    </source>
</evidence>
<feature type="region of interest" description="Disordered" evidence="2">
    <location>
        <begin position="306"/>
        <end position="340"/>
    </location>
</feature>
<dbReference type="PROSITE" id="PS51072">
    <property type="entry name" value="MHD"/>
    <property type="match status" value="1"/>
</dbReference>
<keyword evidence="5" id="KW-1185">Reference proteome</keyword>
<dbReference type="InterPro" id="IPR018808">
    <property type="entry name" value="Muniscin_C"/>
</dbReference>
<dbReference type="GO" id="GO:0006897">
    <property type="term" value="P:endocytosis"/>
    <property type="evidence" value="ECO:0007669"/>
    <property type="project" value="UniProtKB-KW"/>
</dbReference>
<dbReference type="InterPro" id="IPR001060">
    <property type="entry name" value="FCH_dom"/>
</dbReference>
<keyword evidence="1" id="KW-0254">Endocytosis</keyword>
<dbReference type="SMART" id="SM00055">
    <property type="entry name" value="FCH"/>
    <property type="match status" value="1"/>
</dbReference>
<evidence type="ECO:0000256" key="1">
    <source>
        <dbReference type="ARBA" id="ARBA00022583"/>
    </source>
</evidence>
<dbReference type="GO" id="GO:0032185">
    <property type="term" value="P:septin cytoskeleton organization"/>
    <property type="evidence" value="ECO:0007669"/>
    <property type="project" value="TreeGrafter"/>
</dbReference>
<dbReference type="InterPro" id="IPR027267">
    <property type="entry name" value="AH/BAR_dom_sf"/>
</dbReference>
<organism evidence="4 5">
    <name type="scientific">Neolecta irregularis (strain DAH-3)</name>
    <dbReference type="NCBI Taxonomy" id="1198029"/>
    <lineage>
        <taxon>Eukaryota</taxon>
        <taxon>Fungi</taxon>
        <taxon>Dikarya</taxon>
        <taxon>Ascomycota</taxon>
        <taxon>Taphrinomycotina</taxon>
        <taxon>Neolectales</taxon>
        <taxon>Neolectaceae</taxon>
        <taxon>Neolecta</taxon>
    </lineage>
</organism>
<dbReference type="SUPFAM" id="SSF103657">
    <property type="entry name" value="BAR/IMD domain-like"/>
    <property type="match status" value="1"/>
</dbReference>
<name>A0A1U7LJN5_NEOID</name>
<reference evidence="4 5" key="1">
    <citation type="submission" date="2016-04" db="EMBL/GenBank/DDBJ databases">
        <title>Evolutionary innovation and constraint leading to complex multicellularity in the Ascomycota.</title>
        <authorList>
            <person name="Cisse O."/>
            <person name="Nguyen A."/>
            <person name="Hewitt D.A."/>
            <person name="Jedd G."/>
            <person name="Stajich J.E."/>
        </authorList>
    </citation>
    <scope>NUCLEOTIDE SEQUENCE [LARGE SCALE GENOMIC DNA]</scope>
    <source>
        <strain evidence="4 5">DAH-3</strain>
    </source>
</reference>
<evidence type="ECO:0000313" key="4">
    <source>
        <dbReference type="EMBL" id="OLL22803.1"/>
    </source>
</evidence>
<dbReference type="Gene3D" id="1.20.1270.60">
    <property type="entry name" value="Arfaptin homology (AH) domain/BAR domain"/>
    <property type="match status" value="1"/>
</dbReference>
<feature type="region of interest" description="Disordered" evidence="2">
    <location>
        <begin position="371"/>
        <end position="394"/>
    </location>
</feature>
<dbReference type="GO" id="GO:0032153">
    <property type="term" value="C:cell division site"/>
    <property type="evidence" value="ECO:0007669"/>
    <property type="project" value="TreeGrafter"/>
</dbReference>
<dbReference type="PANTHER" id="PTHR23065">
    <property type="entry name" value="PROLINE-SERINE-THREONINE PHOSPHATASE INTERACTING PROTEIN 1"/>
    <property type="match status" value="1"/>
</dbReference>
<dbReference type="EMBL" id="LXFE01002715">
    <property type="protein sequence ID" value="OLL22803.1"/>
    <property type="molecule type" value="Genomic_DNA"/>
</dbReference>
<dbReference type="Proteomes" id="UP000186594">
    <property type="component" value="Unassembled WGS sequence"/>
</dbReference>
<accession>A0A1U7LJN5</accession>
<dbReference type="PANTHER" id="PTHR23065:SF54">
    <property type="entry name" value="SUPPRESSOR OF YEAST PROFILIN DELETION"/>
    <property type="match status" value="1"/>
</dbReference>
<dbReference type="GO" id="GO:0005886">
    <property type="term" value="C:plasma membrane"/>
    <property type="evidence" value="ECO:0007669"/>
    <property type="project" value="TreeGrafter"/>
</dbReference>
<sequence length="740" mass="82920">MTRTDEPQLGRSEYPNAFLANLTPIAATSQLRDRLKRARALNEELASWFKERQVQSSLITWIDPFSAAIEETYARNLQKLSRKTVVTEHSALGEFNAIWQRILETTIELGASHSTFASKLAEEIEFTLLAFEAHDEDWHGMRHVESNIASLAKYVELAEGKVEKVKKKGKALPTKVEQVLESMSIVRGQWETEAPFVFERFQAIDERRLEFIKDIYHKYENLEIEQAKRKTEISDGVLLDIGNLSVKSEIDNYVQRSLLLGDPTAAAKPRLGSNSSFVASHYGASDNSSVHNRGILLFGQQNNGTIFKASRRDSRGPRPSTPLRDLYLQSSSTPQPRKSFDQLPEIPISHSHSLGQIVNSVNEQNIPTFNDHRETKNEEPANHAHVSPESLGEPAAEDGFGSINDLPSSPQFKLEIKDQQIPEPPVEETNAALTRVSSTLRLGGSSGSYSRKNRRKDRHTMLISSCTASSELSPTGSLGRLWLTRNDSFGTNDARSERSIETSTCRHGELDQPGFNASVLETVNVEIVDGDMTEWSVWGEIALSYHHQEDDKSPDDKILIVKTDKQLDRLVPNPGFLTPLENNEFSIDCSTLQKAQIGLKYQLQIPDFLAPIRIRLNWKHEATRSSVIVSYSSNQTAFYTSLVITLSFPLEEEITSCQMKPVGLYNKDKRRLVWSLGDVQLNAGYEERIVARLGKSSAGDVKGIVGVKFSTAGTMFLQVFLKDEQGNIGYRLISGKYLAH</sequence>
<gene>
    <name evidence="4" type="ORF">NEOLI_003154</name>
</gene>
<dbReference type="OrthoDB" id="331602at2759"/>
<dbReference type="GO" id="GO:0030139">
    <property type="term" value="C:endocytic vesicle"/>
    <property type="evidence" value="ECO:0007669"/>
    <property type="project" value="TreeGrafter"/>
</dbReference>
<evidence type="ECO:0000256" key="2">
    <source>
        <dbReference type="SAM" id="MobiDB-lite"/>
    </source>
</evidence>
<dbReference type="OMA" id="ANYHSEM"/>
<comment type="caution">
    <text evidence="4">The sequence shown here is derived from an EMBL/GenBank/DDBJ whole genome shotgun (WGS) entry which is preliminary data.</text>
</comment>
<feature type="compositionally biased region" description="Basic and acidic residues" evidence="2">
    <location>
        <begin position="371"/>
        <end position="382"/>
    </location>
</feature>
<dbReference type="Pfam" id="PF10291">
    <property type="entry name" value="muHD"/>
    <property type="match status" value="1"/>
</dbReference>
<proteinExistence type="predicted"/>
<dbReference type="Pfam" id="PF00611">
    <property type="entry name" value="FCH"/>
    <property type="match status" value="1"/>
</dbReference>
<dbReference type="STRING" id="1198029.A0A1U7LJN5"/>
<evidence type="ECO:0000259" key="3">
    <source>
        <dbReference type="PROSITE" id="PS51072"/>
    </source>
</evidence>
<feature type="domain" description="MHD" evidence="3">
    <location>
        <begin position="512"/>
        <end position="740"/>
    </location>
</feature>
<dbReference type="InterPro" id="IPR028565">
    <property type="entry name" value="MHD"/>
</dbReference>
<dbReference type="AlphaFoldDB" id="A0A1U7LJN5"/>